<organism evidence="2 3">
    <name type="scientific">Rhizocola hellebori</name>
    <dbReference type="NCBI Taxonomy" id="1392758"/>
    <lineage>
        <taxon>Bacteria</taxon>
        <taxon>Bacillati</taxon>
        <taxon>Actinomycetota</taxon>
        <taxon>Actinomycetes</taxon>
        <taxon>Micromonosporales</taxon>
        <taxon>Micromonosporaceae</taxon>
        <taxon>Rhizocola</taxon>
    </lineage>
</organism>
<dbReference type="SMART" id="SM00507">
    <property type="entry name" value="HNHc"/>
    <property type="match status" value="1"/>
</dbReference>
<dbReference type="Proteomes" id="UP000612899">
    <property type="component" value="Unassembled WGS sequence"/>
</dbReference>
<evidence type="ECO:0000313" key="2">
    <source>
        <dbReference type="EMBL" id="GIH10117.1"/>
    </source>
</evidence>
<dbReference type="CDD" id="cd00085">
    <property type="entry name" value="HNHc"/>
    <property type="match status" value="1"/>
</dbReference>
<reference evidence="2" key="1">
    <citation type="submission" date="2021-01" db="EMBL/GenBank/DDBJ databases">
        <title>Whole genome shotgun sequence of Rhizocola hellebori NBRC 109834.</title>
        <authorList>
            <person name="Komaki H."/>
            <person name="Tamura T."/>
        </authorList>
    </citation>
    <scope>NUCLEOTIDE SEQUENCE</scope>
    <source>
        <strain evidence="2">NBRC 109834</strain>
    </source>
</reference>
<keyword evidence="3" id="KW-1185">Reference proteome</keyword>
<keyword evidence="2" id="KW-0255">Endonuclease</keyword>
<proteinExistence type="predicted"/>
<dbReference type="AlphaFoldDB" id="A0A8J3QI72"/>
<name>A0A8J3QI72_9ACTN</name>
<dbReference type="Gene3D" id="1.10.30.50">
    <property type="match status" value="1"/>
</dbReference>
<keyword evidence="2" id="KW-0378">Hydrolase</keyword>
<dbReference type="RefSeq" id="WP_203913833.1">
    <property type="nucleotide sequence ID" value="NZ_BONY01000084.1"/>
</dbReference>
<keyword evidence="2" id="KW-0540">Nuclease</keyword>
<gene>
    <name evidence="2" type="ORF">Rhe02_81840</name>
</gene>
<dbReference type="InterPro" id="IPR003615">
    <property type="entry name" value="HNH_nuc"/>
</dbReference>
<protein>
    <submittedName>
        <fullName evidence="2">HNH endonuclease</fullName>
    </submittedName>
</protein>
<comment type="caution">
    <text evidence="2">The sequence shown here is derived from an EMBL/GenBank/DDBJ whole genome shotgun (WGS) entry which is preliminary data.</text>
</comment>
<evidence type="ECO:0000313" key="3">
    <source>
        <dbReference type="Proteomes" id="UP000612899"/>
    </source>
</evidence>
<feature type="domain" description="HNH nuclease" evidence="1">
    <location>
        <begin position="52"/>
        <end position="102"/>
    </location>
</feature>
<accession>A0A8J3QI72</accession>
<dbReference type="EMBL" id="BONY01000084">
    <property type="protein sequence ID" value="GIH10117.1"/>
    <property type="molecule type" value="Genomic_DNA"/>
</dbReference>
<evidence type="ECO:0000259" key="1">
    <source>
        <dbReference type="SMART" id="SM00507"/>
    </source>
</evidence>
<dbReference type="GO" id="GO:0004519">
    <property type="term" value="F:endonuclease activity"/>
    <property type="evidence" value="ECO:0007669"/>
    <property type="project" value="UniProtKB-KW"/>
</dbReference>
<sequence>MIYIRRLPLAVPLADQLNLLTSVLVGHGADARKHARDLWNRSRQPRRELRETLNRMAPGYQRCMYCGDSEGTSVDHFEPIARNPVRTFDWLNHLLACSFCNSSQKGSRFPVDEEGQALLIDPTIEDPFDHLVLSLSAGEYRARTRKGTETIAVLGLNRAVLVAGRQHARAVIGQALRQWFAGDRAERIRQIRTIRMQPLADVYQAMIRYAVAPGAQHLFATEPDLLEILRDPELQEM</sequence>